<organism evidence="5 6">
    <name type="scientific">Eimeria praecox</name>
    <dbReference type="NCBI Taxonomy" id="51316"/>
    <lineage>
        <taxon>Eukaryota</taxon>
        <taxon>Sar</taxon>
        <taxon>Alveolata</taxon>
        <taxon>Apicomplexa</taxon>
        <taxon>Conoidasida</taxon>
        <taxon>Coccidia</taxon>
        <taxon>Eucoccidiorida</taxon>
        <taxon>Eimeriorina</taxon>
        <taxon>Eimeriidae</taxon>
        <taxon>Eimeria</taxon>
    </lineage>
</organism>
<reference evidence="5" key="2">
    <citation type="submission" date="2013-10" db="EMBL/GenBank/DDBJ databases">
        <authorList>
            <person name="Aslett M."/>
        </authorList>
    </citation>
    <scope>NUCLEOTIDE SEQUENCE [LARGE SCALE GENOMIC DNA]</scope>
    <source>
        <strain evidence="5">Houghton</strain>
    </source>
</reference>
<evidence type="ECO:0000313" key="6">
    <source>
        <dbReference type="Proteomes" id="UP000018201"/>
    </source>
</evidence>
<dbReference type="OrthoDB" id="347149at2759"/>
<sequence>MCLCISGSLDACYCSRKDARIHVNMPHFAVRIIAFSLLLCFIAPSRAGTASEDLSSVHPGESPSVGPVPTEAASRNGFSVPDTLDPARATESETTVAAAEEPAAEIPIPEAVLPEAIAHHSLRTREGEDAGGLPDADPPSLWLNSLDSLRCVKESTTAPGTGACDGPEAWERTVDGSRGVYFVAVGDTGQPSTSLRQVAATMAGVCSAVPVSFVSLLGDNFYPSGVSSVEDPKFFSHFEDPFGHPALQRVCCHPPNAPPTLARGGELQFPWSDVFMNGVGLLTVCCSCATLQLVVFVFCMPQWQPAAKGAGEGARARGNSMTVVNIHLDSNILLSRHHAARKQVAFLEAVLQSETKSVFVSLHAAAAAEADWIFVHQHHPLFTDGTLCRNIKSFQDLLMPVYLRYGVDAIFAGHEHLLSYFELDGPGSTGGPVAQVISGSGSKLHRSFPKCCTPSLLHQCKEDEELCRSSNCSFQLTTSGFALVNLTAKEMRVLYVDANTGDVIYDKTRQSKKNIRMQKIARYAGFEGMRGAAEGPLQSKSGAFAYPRITRELIPVELTGSSWPTEDFPLWGHVMVVLLIILSLVLAFTFCRRVACKLKACAVPQARRYSLPSWTLRRQPDGPVDLHETPTIVGSLRSVSVGREVELGPRDTRLSVGSLPVVEATRACELRRQKDQEEMPFV</sequence>
<evidence type="ECO:0000256" key="4">
    <source>
        <dbReference type="SAM" id="Phobius"/>
    </source>
</evidence>
<dbReference type="EMBL" id="HG696922">
    <property type="protein sequence ID" value="CDI87193.1"/>
    <property type="molecule type" value="Genomic_DNA"/>
</dbReference>
<dbReference type="Proteomes" id="UP000018201">
    <property type="component" value="Unassembled WGS sequence"/>
</dbReference>
<reference evidence="5" key="1">
    <citation type="submission" date="2013-10" db="EMBL/GenBank/DDBJ databases">
        <title>Genomic analysis of the causative agents of coccidiosis in chickens.</title>
        <authorList>
            <person name="Reid A.J."/>
            <person name="Blake D."/>
            <person name="Billington K."/>
            <person name="Browne H."/>
            <person name="Dunn M."/>
            <person name="Hung S."/>
            <person name="Kawahara F."/>
            <person name="Miranda-Saavedra D."/>
            <person name="Mourier T."/>
            <person name="Nagra H."/>
            <person name="Otto T.D."/>
            <person name="Rawlings N."/>
            <person name="Sanchez A."/>
            <person name="Sanders M."/>
            <person name="Subramaniam C."/>
            <person name="Tay Y."/>
            <person name="Dear P."/>
            <person name="Doerig C."/>
            <person name="Gruber A."/>
            <person name="Parkinson J."/>
            <person name="Shirley M."/>
            <person name="Wan K.L."/>
            <person name="Berriman M."/>
            <person name="Tomley F."/>
            <person name="Pain A."/>
        </authorList>
    </citation>
    <scope>NUCLEOTIDE SEQUENCE [LARGE SCALE GENOMIC DNA]</scope>
    <source>
        <strain evidence="5">Houghton</strain>
    </source>
</reference>
<feature type="compositionally biased region" description="Low complexity" evidence="3">
    <location>
        <begin position="87"/>
        <end position="101"/>
    </location>
</feature>
<keyword evidence="2" id="KW-0378">Hydrolase</keyword>
<dbReference type="PANTHER" id="PTHR10161">
    <property type="entry name" value="TARTRATE-RESISTANT ACID PHOSPHATASE TYPE 5"/>
    <property type="match status" value="1"/>
</dbReference>
<dbReference type="GO" id="GO:0016787">
    <property type="term" value="F:hydrolase activity"/>
    <property type="evidence" value="ECO:0007669"/>
    <property type="project" value="UniProtKB-KW"/>
</dbReference>
<keyword evidence="6" id="KW-1185">Reference proteome</keyword>
<evidence type="ECO:0000256" key="1">
    <source>
        <dbReference type="ARBA" id="ARBA00022729"/>
    </source>
</evidence>
<protein>
    <submittedName>
        <fullName evidence="5">Serine/threonine protein phosphatase, putative</fullName>
    </submittedName>
</protein>
<proteinExistence type="predicted"/>
<gene>
    <name evidence="5" type="ORF">EPH_0075400</name>
</gene>
<keyword evidence="4" id="KW-0812">Transmembrane</keyword>
<keyword evidence="4" id="KW-0472">Membrane</keyword>
<keyword evidence="1" id="KW-0732">Signal</keyword>
<evidence type="ECO:0000256" key="3">
    <source>
        <dbReference type="SAM" id="MobiDB-lite"/>
    </source>
</evidence>
<dbReference type="AlphaFoldDB" id="U6H6U2"/>
<feature type="region of interest" description="Disordered" evidence="3">
    <location>
        <begin position="51"/>
        <end position="101"/>
    </location>
</feature>
<dbReference type="SUPFAM" id="SSF56300">
    <property type="entry name" value="Metallo-dependent phosphatases"/>
    <property type="match status" value="1"/>
</dbReference>
<name>U6H6U2_9EIME</name>
<feature type="transmembrane region" description="Helical" evidence="4">
    <location>
        <begin position="570"/>
        <end position="590"/>
    </location>
</feature>
<evidence type="ECO:0000313" key="5">
    <source>
        <dbReference type="EMBL" id="CDI87193.1"/>
    </source>
</evidence>
<dbReference type="Gene3D" id="3.60.21.10">
    <property type="match status" value="2"/>
</dbReference>
<dbReference type="VEuPathDB" id="ToxoDB:EPH_0075400"/>
<keyword evidence="4" id="KW-1133">Transmembrane helix</keyword>
<accession>U6H6U2</accession>
<dbReference type="InterPro" id="IPR029052">
    <property type="entry name" value="Metallo-depent_PP-like"/>
</dbReference>
<evidence type="ECO:0000256" key="2">
    <source>
        <dbReference type="ARBA" id="ARBA00022801"/>
    </source>
</evidence>
<dbReference type="InterPro" id="IPR051558">
    <property type="entry name" value="Metallophosphoesterase_PAP"/>
</dbReference>
<dbReference type="PANTHER" id="PTHR10161:SF14">
    <property type="entry name" value="TARTRATE-RESISTANT ACID PHOSPHATASE TYPE 5"/>
    <property type="match status" value="1"/>
</dbReference>